<dbReference type="InterPro" id="IPR011008">
    <property type="entry name" value="Dimeric_a/b-barrel"/>
</dbReference>
<dbReference type="InterPro" id="IPR000485">
    <property type="entry name" value="AsnC-type_HTH_dom"/>
</dbReference>
<dbReference type="Gene3D" id="3.30.70.920">
    <property type="match status" value="1"/>
</dbReference>
<dbReference type="AlphaFoldDB" id="A0A495QXM2"/>
<keyword evidence="1" id="KW-0805">Transcription regulation</keyword>
<feature type="domain" description="HTH asnC-type" evidence="4">
    <location>
        <begin position="4"/>
        <end position="65"/>
    </location>
</feature>
<evidence type="ECO:0000259" key="4">
    <source>
        <dbReference type="PROSITE" id="PS50956"/>
    </source>
</evidence>
<dbReference type="SUPFAM" id="SSF46785">
    <property type="entry name" value="Winged helix' DNA-binding domain"/>
    <property type="match status" value="1"/>
</dbReference>
<dbReference type="GO" id="GO:0043200">
    <property type="term" value="P:response to amino acid"/>
    <property type="evidence" value="ECO:0007669"/>
    <property type="project" value="TreeGrafter"/>
</dbReference>
<dbReference type="InterPro" id="IPR036390">
    <property type="entry name" value="WH_DNA-bd_sf"/>
</dbReference>
<accession>A0A495QXM2</accession>
<evidence type="ECO:0000256" key="3">
    <source>
        <dbReference type="ARBA" id="ARBA00023163"/>
    </source>
</evidence>
<dbReference type="PANTHER" id="PTHR30154:SF34">
    <property type="entry name" value="TRANSCRIPTIONAL REGULATOR AZLB"/>
    <property type="match status" value="1"/>
</dbReference>
<evidence type="ECO:0000313" key="5">
    <source>
        <dbReference type="EMBL" id="RKS78774.1"/>
    </source>
</evidence>
<dbReference type="InterPro" id="IPR019888">
    <property type="entry name" value="Tscrpt_reg_AsnC-like"/>
</dbReference>
<dbReference type="PROSITE" id="PS50956">
    <property type="entry name" value="HTH_ASNC_2"/>
    <property type="match status" value="1"/>
</dbReference>
<dbReference type="Pfam" id="PF22482">
    <property type="entry name" value="AsnC_trans_reg_3"/>
    <property type="match status" value="1"/>
</dbReference>
<proteinExistence type="predicted"/>
<dbReference type="SMART" id="SM00344">
    <property type="entry name" value="HTH_ASNC"/>
    <property type="match status" value="1"/>
</dbReference>
<dbReference type="GO" id="GO:0043565">
    <property type="term" value="F:sequence-specific DNA binding"/>
    <property type="evidence" value="ECO:0007669"/>
    <property type="project" value="InterPro"/>
</dbReference>
<keyword evidence="2" id="KW-0238">DNA-binding</keyword>
<dbReference type="InterPro" id="IPR054609">
    <property type="entry name" value="PF0864-like_C"/>
</dbReference>
<reference evidence="5 6" key="1">
    <citation type="submission" date="2018-10" db="EMBL/GenBank/DDBJ databases">
        <title>Genomic Encyclopedia of Archaeal and Bacterial Type Strains, Phase II (KMG-II): from individual species to whole genera.</title>
        <authorList>
            <person name="Goeker M."/>
        </authorList>
    </citation>
    <scope>NUCLEOTIDE SEQUENCE [LARGE SCALE GENOMIC DNA]</scope>
    <source>
        <strain evidence="5 6">DSM 43383</strain>
    </source>
</reference>
<dbReference type="Pfam" id="PF13404">
    <property type="entry name" value="HTH_AsnC-type"/>
    <property type="match status" value="1"/>
</dbReference>
<sequence length="149" mass="16483">MPELDDVSWQIIEQLQEDGRRSYGTIAKVVGLSEAAVRQRVQRMTEAGVMKIVAVADPIRVGGRRQAMVGVKVQGTLEPVASALSEMPETIYVVLCAGTYDILCEVVCEDDAHLAEVLATRIRSIPGVASTETFVYLELRKESYQWRAQ</sequence>
<evidence type="ECO:0000313" key="6">
    <source>
        <dbReference type="Proteomes" id="UP000274601"/>
    </source>
</evidence>
<dbReference type="GO" id="GO:0005829">
    <property type="term" value="C:cytosol"/>
    <property type="evidence" value="ECO:0007669"/>
    <property type="project" value="TreeGrafter"/>
</dbReference>
<dbReference type="EMBL" id="RBWU01000001">
    <property type="protein sequence ID" value="RKS78774.1"/>
    <property type="molecule type" value="Genomic_DNA"/>
</dbReference>
<dbReference type="InterPro" id="IPR036388">
    <property type="entry name" value="WH-like_DNA-bd_sf"/>
</dbReference>
<dbReference type="Gene3D" id="1.10.10.10">
    <property type="entry name" value="Winged helix-like DNA-binding domain superfamily/Winged helix DNA-binding domain"/>
    <property type="match status" value="1"/>
</dbReference>
<organism evidence="5 6">
    <name type="scientific">Actinomadura pelletieri DSM 43383</name>
    <dbReference type="NCBI Taxonomy" id="1120940"/>
    <lineage>
        <taxon>Bacteria</taxon>
        <taxon>Bacillati</taxon>
        <taxon>Actinomycetota</taxon>
        <taxon>Actinomycetes</taxon>
        <taxon>Streptosporangiales</taxon>
        <taxon>Thermomonosporaceae</taxon>
        <taxon>Actinomadura</taxon>
    </lineage>
</organism>
<dbReference type="SUPFAM" id="SSF54909">
    <property type="entry name" value="Dimeric alpha+beta barrel"/>
    <property type="match status" value="1"/>
</dbReference>
<gene>
    <name evidence="5" type="ORF">BZB76_0204</name>
</gene>
<keyword evidence="6" id="KW-1185">Reference proteome</keyword>
<dbReference type="Proteomes" id="UP000274601">
    <property type="component" value="Unassembled WGS sequence"/>
</dbReference>
<name>A0A495QXM2_9ACTN</name>
<dbReference type="PRINTS" id="PR00033">
    <property type="entry name" value="HTHASNC"/>
</dbReference>
<evidence type="ECO:0000256" key="1">
    <source>
        <dbReference type="ARBA" id="ARBA00023015"/>
    </source>
</evidence>
<comment type="caution">
    <text evidence="5">The sequence shown here is derived from an EMBL/GenBank/DDBJ whole genome shotgun (WGS) entry which is preliminary data.</text>
</comment>
<keyword evidence="3" id="KW-0804">Transcription</keyword>
<protein>
    <submittedName>
        <fullName evidence="5">AsnC family transcriptional regulator</fullName>
    </submittedName>
</protein>
<evidence type="ECO:0000256" key="2">
    <source>
        <dbReference type="ARBA" id="ARBA00023125"/>
    </source>
</evidence>
<dbReference type="PANTHER" id="PTHR30154">
    <property type="entry name" value="LEUCINE-RESPONSIVE REGULATORY PROTEIN"/>
    <property type="match status" value="1"/>
</dbReference>